<feature type="domain" description="STAS" evidence="1">
    <location>
        <begin position="1"/>
        <end position="98"/>
    </location>
</feature>
<dbReference type="CDD" id="cd07043">
    <property type="entry name" value="STAS_anti-anti-sigma_factors"/>
    <property type="match status" value="1"/>
</dbReference>
<comment type="caution">
    <text evidence="2">The sequence shown here is derived from an EMBL/GenBank/DDBJ whole genome shotgun (WGS) entry which is preliminary data.</text>
</comment>
<dbReference type="SUPFAM" id="SSF52091">
    <property type="entry name" value="SpoIIaa-like"/>
    <property type="match status" value="1"/>
</dbReference>
<evidence type="ECO:0000259" key="1">
    <source>
        <dbReference type="PROSITE" id="PS50801"/>
    </source>
</evidence>
<keyword evidence="3" id="KW-1185">Reference proteome</keyword>
<dbReference type="Proteomes" id="UP000002171">
    <property type="component" value="Unassembled WGS sequence"/>
</dbReference>
<dbReference type="RefSeq" id="WP_007019643.1">
    <property type="nucleotide sequence ID" value="NZ_CH724125.1"/>
</dbReference>
<dbReference type="PROSITE" id="PS50801">
    <property type="entry name" value="STAS"/>
    <property type="match status" value="1"/>
</dbReference>
<dbReference type="InterPro" id="IPR002645">
    <property type="entry name" value="STAS_dom"/>
</dbReference>
<protein>
    <submittedName>
        <fullName evidence="2">Possible anti-sigma factor antagonist</fullName>
    </submittedName>
</protein>
<name>A0A7U8GT28_NEPCE</name>
<evidence type="ECO:0000313" key="2">
    <source>
        <dbReference type="EMBL" id="EAR62006.1"/>
    </source>
</evidence>
<organism evidence="2 3">
    <name type="scientific">Neptuniibacter caesariensis</name>
    <dbReference type="NCBI Taxonomy" id="207954"/>
    <lineage>
        <taxon>Bacteria</taxon>
        <taxon>Pseudomonadati</taxon>
        <taxon>Pseudomonadota</taxon>
        <taxon>Gammaproteobacteria</taxon>
        <taxon>Oceanospirillales</taxon>
        <taxon>Oceanospirillaceae</taxon>
        <taxon>Neptuniibacter</taxon>
    </lineage>
</organism>
<dbReference type="PANTHER" id="PTHR33495">
    <property type="entry name" value="ANTI-SIGMA FACTOR ANTAGONIST TM_1081-RELATED-RELATED"/>
    <property type="match status" value="1"/>
</dbReference>
<sequence length="98" mass="10880">MSNLATVKSDLFLALDGSLDALAVEILKPRFDELVQSHSDVVLVLNKTDFIDSSGIGAIVFLFKRLREVNRKLSLVGVHGQPLELLNHLRINKTIDIN</sequence>
<dbReference type="AlphaFoldDB" id="A0A7U8GT28"/>
<reference evidence="2 3" key="1">
    <citation type="submission" date="2006-02" db="EMBL/GenBank/DDBJ databases">
        <authorList>
            <person name="Pinhassi J."/>
            <person name="Pedros-Alio C."/>
            <person name="Ferriera S."/>
            <person name="Johnson J."/>
            <person name="Kravitz S."/>
            <person name="Halpern A."/>
            <person name="Remington K."/>
            <person name="Beeson K."/>
            <person name="Tran B."/>
            <person name="Rogers Y.-H."/>
            <person name="Friedman R."/>
            <person name="Venter J.C."/>
        </authorList>
    </citation>
    <scope>NUCLEOTIDE SEQUENCE [LARGE SCALE GENOMIC DNA]</scope>
    <source>
        <strain evidence="2 3">MED92</strain>
    </source>
</reference>
<dbReference type="OrthoDB" id="9796076at2"/>
<proteinExistence type="predicted"/>
<gene>
    <name evidence="2" type="ORF">MED92_09884</name>
</gene>
<dbReference type="Pfam" id="PF01740">
    <property type="entry name" value="STAS"/>
    <property type="match status" value="1"/>
</dbReference>
<dbReference type="GO" id="GO:0043856">
    <property type="term" value="F:anti-sigma factor antagonist activity"/>
    <property type="evidence" value="ECO:0007669"/>
    <property type="project" value="TreeGrafter"/>
</dbReference>
<dbReference type="EMBL" id="AAOW01000004">
    <property type="protein sequence ID" value="EAR62006.1"/>
    <property type="molecule type" value="Genomic_DNA"/>
</dbReference>
<dbReference type="InterPro" id="IPR036513">
    <property type="entry name" value="STAS_dom_sf"/>
</dbReference>
<evidence type="ECO:0000313" key="3">
    <source>
        <dbReference type="Proteomes" id="UP000002171"/>
    </source>
</evidence>
<dbReference type="Gene3D" id="3.30.750.24">
    <property type="entry name" value="STAS domain"/>
    <property type="match status" value="1"/>
</dbReference>
<dbReference type="PANTHER" id="PTHR33495:SF2">
    <property type="entry name" value="ANTI-SIGMA FACTOR ANTAGONIST TM_1081-RELATED"/>
    <property type="match status" value="1"/>
</dbReference>
<accession>A0A7U8GT28</accession>